<proteinExistence type="predicted"/>
<dbReference type="OrthoDB" id="9762169at2"/>
<accession>A0A3M9MF96</accession>
<feature type="transmembrane region" description="Helical" evidence="7">
    <location>
        <begin position="410"/>
        <end position="439"/>
    </location>
</feature>
<dbReference type="Gene3D" id="3.30.200.20">
    <property type="entry name" value="Phosphorylase Kinase, domain 1"/>
    <property type="match status" value="1"/>
</dbReference>
<evidence type="ECO:0000256" key="2">
    <source>
        <dbReference type="ARBA" id="ARBA00022741"/>
    </source>
</evidence>
<evidence type="ECO:0000256" key="1">
    <source>
        <dbReference type="ARBA" id="ARBA00022679"/>
    </source>
</evidence>
<dbReference type="Pfam" id="PF00069">
    <property type="entry name" value="Pkinase"/>
    <property type="match status" value="1"/>
</dbReference>
<sequence length="614" mass="64500">MTADRRAEPDSSGAGGTHRLPAAQASDDRDRRADQARIGEYELIRKIGEGGMGVVYKALDDDGRAVAVKVLRAHIAHDASARERLRREVSTLVRVESPHVASFLDADVDGESPYLVTSFVPGAALDEVVEDDGPFGAARLARLGRGLAEALGAIHAAGIVHRDLKPGNVLMVGDDPVLIDFGIAHVADDSRLTSTGLVMGTPGYLSPEIVEGESVTQATDWWGWAATLAYAASGHAPFGRGPMPVVLDRVCRGEYDLSGVDARIRPLLEAALDPDPQRRPDAAEVLSALDVFAHGGHTGQIPVIAQRRPAPQPRDARKPSTERFAAPKPATERLAAPKPGTERIVRPARQPDPTENLGAPPQRVAPARYDIQRPVNRAGDPDRPVPSVAPGRFVPPPDPRIGQAARTGTLAALLAALTGIAAVLPSVALVLLVLWALAARWCDKAITSRVLRRYTAGPRRSDNLVAAVSSPWHGVVAALATLLTVLIPGFVGACTAIAVALARSMIKGGPVYIGRPLPMALGVLVGAVVMWWGPGGISLRRGARSIVRGAVRGQPMTQIIIGVCALVAVIGVVFAVTHLGTAASWWPVPGDSSLRLQLGAMNPAGSMPDSPAIS</sequence>
<keyword evidence="4 5" id="KW-0067">ATP-binding</keyword>
<evidence type="ECO:0000256" key="3">
    <source>
        <dbReference type="ARBA" id="ARBA00022777"/>
    </source>
</evidence>
<name>A0A3M9MF96_9MICO</name>
<keyword evidence="2 5" id="KW-0547">Nucleotide-binding</keyword>
<keyword evidence="10" id="KW-1185">Reference proteome</keyword>
<protein>
    <submittedName>
        <fullName evidence="9">Serine/threonine protein kinase</fullName>
    </submittedName>
</protein>
<reference evidence="9 10" key="1">
    <citation type="submission" date="2018-11" db="EMBL/GenBank/DDBJ databases">
        <title>Draft genome of Simplicispira Flexivirga sp. BO-16.</title>
        <authorList>
            <person name="Im W.T."/>
        </authorList>
    </citation>
    <scope>NUCLEOTIDE SEQUENCE [LARGE SCALE GENOMIC DNA]</scope>
    <source>
        <strain evidence="9 10">BO-16</strain>
    </source>
</reference>
<dbReference type="RefSeq" id="WP_123270555.1">
    <property type="nucleotide sequence ID" value="NZ_RJJQ01000004.1"/>
</dbReference>
<keyword evidence="7" id="KW-0472">Membrane</keyword>
<dbReference type="GO" id="GO:0004674">
    <property type="term" value="F:protein serine/threonine kinase activity"/>
    <property type="evidence" value="ECO:0007669"/>
    <property type="project" value="UniProtKB-KW"/>
</dbReference>
<dbReference type="AlphaFoldDB" id="A0A3M9MF96"/>
<dbReference type="EMBL" id="RJJQ01000004">
    <property type="protein sequence ID" value="RNI23817.1"/>
    <property type="molecule type" value="Genomic_DNA"/>
</dbReference>
<keyword evidence="7" id="KW-0812">Transmembrane</keyword>
<evidence type="ECO:0000256" key="4">
    <source>
        <dbReference type="ARBA" id="ARBA00022840"/>
    </source>
</evidence>
<dbReference type="GO" id="GO:0005524">
    <property type="term" value="F:ATP binding"/>
    <property type="evidence" value="ECO:0007669"/>
    <property type="project" value="UniProtKB-UniRule"/>
</dbReference>
<dbReference type="InterPro" id="IPR017441">
    <property type="entry name" value="Protein_kinase_ATP_BS"/>
</dbReference>
<evidence type="ECO:0000256" key="5">
    <source>
        <dbReference type="PROSITE-ProRule" id="PRU10141"/>
    </source>
</evidence>
<organism evidence="9 10">
    <name type="scientific">Flexivirga caeni</name>
    <dbReference type="NCBI Taxonomy" id="2294115"/>
    <lineage>
        <taxon>Bacteria</taxon>
        <taxon>Bacillati</taxon>
        <taxon>Actinomycetota</taxon>
        <taxon>Actinomycetes</taxon>
        <taxon>Micrococcales</taxon>
        <taxon>Dermacoccaceae</taxon>
        <taxon>Flexivirga</taxon>
    </lineage>
</organism>
<feature type="region of interest" description="Disordered" evidence="6">
    <location>
        <begin position="1"/>
        <end position="32"/>
    </location>
</feature>
<keyword evidence="1" id="KW-0808">Transferase</keyword>
<dbReference type="PANTHER" id="PTHR43289:SF34">
    <property type="entry name" value="SERINE_THREONINE-PROTEIN KINASE YBDM-RELATED"/>
    <property type="match status" value="1"/>
</dbReference>
<feature type="region of interest" description="Disordered" evidence="6">
    <location>
        <begin position="299"/>
        <end position="362"/>
    </location>
</feature>
<dbReference type="SMART" id="SM00220">
    <property type="entry name" value="S_TKc"/>
    <property type="match status" value="1"/>
</dbReference>
<feature type="transmembrane region" description="Helical" evidence="7">
    <location>
        <begin position="519"/>
        <end position="539"/>
    </location>
</feature>
<dbReference type="InterPro" id="IPR000719">
    <property type="entry name" value="Prot_kinase_dom"/>
</dbReference>
<dbReference type="InterPro" id="IPR008271">
    <property type="entry name" value="Ser/Thr_kinase_AS"/>
</dbReference>
<dbReference type="PROSITE" id="PS00107">
    <property type="entry name" value="PROTEIN_KINASE_ATP"/>
    <property type="match status" value="1"/>
</dbReference>
<dbReference type="Gene3D" id="1.10.510.10">
    <property type="entry name" value="Transferase(Phosphotransferase) domain 1"/>
    <property type="match status" value="1"/>
</dbReference>
<dbReference type="SUPFAM" id="SSF56112">
    <property type="entry name" value="Protein kinase-like (PK-like)"/>
    <property type="match status" value="1"/>
</dbReference>
<feature type="domain" description="Protein kinase" evidence="8">
    <location>
        <begin position="41"/>
        <end position="293"/>
    </location>
</feature>
<dbReference type="Proteomes" id="UP000271678">
    <property type="component" value="Unassembled WGS sequence"/>
</dbReference>
<feature type="transmembrane region" description="Helical" evidence="7">
    <location>
        <begin position="559"/>
        <end position="586"/>
    </location>
</feature>
<evidence type="ECO:0000313" key="10">
    <source>
        <dbReference type="Proteomes" id="UP000271678"/>
    </source>
</evidence>
<keyword evidence="3 9" id="KW-0418">Kinase</keyword>
<gene>
    <name evidence="9" type="ORF">EFY87_05950</name>
</gene>
<comment type="caution">
    <text evidence="9">The sequence shown here is derived from an EMBL/GenBank/DDBJ whole genome shotgun (WGS) entry which is preliminary data.</text>
</comment>
<dbReference type="PROSITE" id="PS00108">
    <property type="entry name" value="PROTEIN_KINASE_ST"/>
    <property type="match status" value="1"/>
</dbReference>
<evidence type="ECO:0000259" key="8">
    <source>
        <dbReference type="PROSITE" id="PS50011"/>
    </source>
</evidence>
<evidence type="ECO:0000256" key="6">
    <source>
        <dbReference type="SAM" id="MobiDB-lite"/>
    </source>
</evidence>
<dbReference type="InterPro" id="IPR011009">
    <property type="entry name" value="Kinase-like_dom_sf"/>
</dbReference>
<feature type="binding site" evidence="5">
    <location>
        <position position="69"/>
    </location>
    <ligand>
        <name>ATP</name>
        <dbReference type="ChEBI" id="CHEBI:30616"/>
    </ligand>
</feature>
<evidence type="ECO:0000313" key="9">
    <source>
        <dbReference type="EMBL" id="RNI23817.1"/>
    </source>
</evidence>
<evidence type="ECO:0000256" key="7">
    <source>
        <dbReference type="SAM" id="Phobius"/>
    </source>
</evidence>
<keyword evidence="9" id="KW-0723">Serine/threonine-protein kinase</keyword>
<keyword evidence="7" id="KW-1133">Transmembrane helix</keyword>
<feature type="transmembrane region" description="Helical" evidence="7">
    <location>
        <begin position="475"/>
        <end position="499"/>
    </location>
</feature>
<dbReference type="PANTHER" id="PTHR43289">
    <property type="entry name" value="MITOGEN-ACTIVATED PROTEIN KINASE KINASE KINASE 20-RELATED"/>
    <property type="match status" value="1"/>
</dbReference>
<feature type="region of interest" description="Disordered" evidence="6">
    <location>
        <begin position="375"/>
        <end position="397"/>
    </location>
</feature>
<dbReference type="CDD" id="cd14014">
    <property type="entry name" value="STKc_PknB_like"/>
    <property type="match status" value="1"/>
</dbReference>
<dbReference type="PROSITE" id="PS50011">
    <property type="entry name" value="PROTEIN_KINASE_DOM"/>
    <property type="match status" value="1"/>
</dbReference>